<evidence type="ECO:0000313" key="1">
    <source>
        <dbReference type="EMBL" id="CAG8616331.1"/>
    </source>
</evidence>
<name>A0A9N9CWA5_9GLOM</name>
<sequence>MNSEFTSYTDSEFVSHINFEDISDEDNEKNNFIVNQVALEKTIDWNEIESEDSHFNSKPLDNEIDIEIEQYGGHLFKRPGMDRKPELYTEGKNSVPDITIIIYFNNKSKEKNLSKLDAEKLPKKTLSIREKLGKEVLHSRSIIKKNIKQLENPKHFGRMLETCINEFDMEDMHSEITQQIPMGSNISLSNVVILEPGKQLNCDVNVHAACEMYHDDLSLGNDDCLYITCDQAIFGRLVSYKEAHSDVQLILGQWHISKDM</sequence>
<organism evidence="1 2">
    <name type="scientific">Diversispora eburnea</name>
    <dbReference type="NCBI Taxonomy" id="1213867"/>
    <lineage>
        <taxon>Eukaryota</taxon>
        <taxon>Fungi</taxon>
        <taxon>Fungi incertae sedis</taxon>
        <taxon>Mucoromycota</taxon>
        <taxon>Glomeromycotina</taxon>
        <taxon>Glomeromycetes</taxon>
        <taxon>Diversisporales</taxon>
        <taxon>Diversisporaceae</taxon>
        <taxon>Diversispora</taxon>
    </lineage>
</organism>
<evidence type="ECO:0000313" key="2">
    <source>
        <dbReference type="Proteomes" id="UP000789706"/>
    </source>
</evidence>
<dbReference type="OrthoDB" id="2448599at2759"/>
<comment type="caution">
    <text evidence="1">The sequence shown here is derived from an EMBL/GenBank/DDBJ whole genome shotgun (WGS) entry which is preliminary data.</text>
</comment>
<accession>A0A9N9CWA5</accession>
<proteinExistence type="predicted"/>
<dbReference type="Proteomes" id="UP000789706">
    <property type="component" value="Unassembled WGS sequence"/>
</dbReference>
<gene>
    <name evidence="1" type="ORF">DEBURN_LOCUS10183</name>
</gene>
<dbReference type="AlphaFoldDB" id="A0A9N9CWA5"/>
<protein>
    <submittedName>
        <fullName evidence="1">2118_t:CDS:1</fullName>
    </submittedName>
</protein>
<keyword evidence="2" id="KW-1185">Reference proteome</keyword>
<reference evidence="1" key="1">
    <citation type="submission" date="2021-06" db="EMBL/GenBank/DDBJ databases">
        <authorList>
            <person name="Kallberg Y."/>
            <person name="Tangrot J."/>
            <person name="Rosling A."/>
        </authorList>
    </citation>
    <scope>NUCLEOTIDE SEQUENCE</scope>
    <source>
        <strain evidence="1">AZ414A</strain>
    </source>
</reference>
<feature type="non-terminal residue" evidence="1">
    <location>
        <position position="260"/>
    </location>
</feature>
<dbReference type="EMBL" id="CAJVPK010002665">
    <property type="protein sequence ID" value="CAG8616331.1"/>
    <property type="molecule type" value="Genomic_DNA"/>
</dbReference>